<sequence>MTATAPEATVVDVEFASSPPGLAPHTTFLLERIPQAEGLYALRAAGAPVRLFLLDPLLIEGVVYAPRLSAAALAEIGAADDGEALLFVVANPSEEGVHVNLRAPVVIHRETGRAVQMILEDQDQPIRMLLGATPSSAG</sequence>
<keyword evidence="1" id="KW-0969">Cilium</keyword>
<evidence type="ECO:0000313" key="1">
    <source>
        <dbReference type="EMBL" id="MDQ4213220.1"/>
    </source>
</evidence>
<dbReference type="Pfam" id="PF02623">
    <property type="entry name" value="FliW"/>
    <property type="match status" value="1"/>
</dbReference>
<comment type="caution">
    <text evidence="1">The sequence shown here is derived from an EMBL/GenBank/DDBJ whole genome shotgun (WGS) entry which is preliminary data.</text>
</comment>
<dbReference type="InterPro" id="IPR003775">
    <property type="entry name" value="Flagellar_assembly_factor_FliW"/>
</dbReference>
<evidence type="ECO:0000313" key="2">
    <source>
        <dbReference type="Proteomes" id="UP001230289"/>
    </source>
</evidence>
<dbReference type="SUPFAM" id="SSF141457">
    <property type="entry name" value="BH3618-like"/>
    <property type="match status" value="1"/>
</dbReference>
<keyword evidence="1" id="KW-0966">Cell projection</keyword>
<dbReference type="InterPro" id="IPR024046">
    <property type="entry name" value="Flagellar_assmbl_FliW_dom_sf"/>
</dbReference>
<keyword evidence="2" id="KW-1185">Reference proteome</keyword>
<dbReference type="RefSeq" id="WP_308488154.1">
    <property type="nucleotide sequence ID" value="NZ_JAVFCB010000002.1"/>
</dbReference>
<protein>
    <submittedName>
        <fullName evidence="1">Flagellar assembly protein FliW</fullName>
    </submittedName>
</protein>
<gene>
    <name evidence="1" type="primary">fliW</name>
    <name evidence="1" type="ORF">RBR11_04765</name>
</gene>
<dbReference type="Gene3D" id="2.30.290.10">
    <property type="entry name" value="BH3618-like"/>
    <property type="match status" value="1"/>
</dbReference>
<name>A0ABU0XDN0_9MICO</name>
<dbReference type="Proteomes" id="UP001230289">
    <property type="component" value="Unassembled WGS sequence"/>
</dbReference>
<proteinExistence type="predicted"/>
<reference evidence="1 2" key="1">
    <citation type="submission" date="2023-08" db="EMBL/GenBank/DDBJ databases">
        <title>Microbacterium sp. nov., isolated from a waste landfill.</title>
        <authorList>
            <person name="Wen W."/>
        </authorList>
    </citation>
    <scope>NUCLEOTIDE SEQUENCE [LARGE SCALE GENOMIC DNA]</scope>
    <source>
        <strain evidence="1 2">ASV81</strain>
    </source>
</reference>
<dbReference type="EMBL" id="JAVFCB010000002">
    <property type="protein sequence ID" value="MDQ4213220.1"/>
    <property type="molecule type" value="Genomic_DNA"/>
</dbReference>
<organism evidence="1 2">
    <name type="scientific">Microbacterium capsulatum</name>
    <dbReference type="NCBI Taxonomy" id="3041921"/>
    <lineage>
        <taxon>Bacteria</taxon>
        <taxon>Bacillati</taxon>
        <taxon>Actinomycetota</taxon>
        <taxon>Actinomycetes</taxon>
        <taxon>Micrococcales</taxon>
        <taxon>Microbacteriaceae</taxon>
        <taxon>Microbacterium</taxon>
    </lineage>
</organism>
<accession>A0ABU0XDN0</accession>
<keyword evidence="1" id="KW-0282">Flagellum</keyword>